<evidence type="ECO:0000313" key="4">
    <source>
        <dbReference type="Proteomes" id="UP001283361"/>
    </source>
</evidence>
<name>A0AAE0Y9M2_9GAST</name>
<organism evidence="3 4">
    <name type="scientific">Elysia crispata</name>
    <name type="common">lettuce slug</name>
    <dbReference type="NCBI Taxonomy" id="231223"/>
    <lineage>
        <taxon>Eukaryota</taxon>
        <taxon>Metazoa</taxon>
        <taxon>Spiralia</taxon>
        <taxon>Lophotrochozoa</taxon>
        <taxon>Mollusca</taxon>
        <taxon>Gastropoda</taxon>
        <taxon>Heterobranchia</taxon>
        <taxon>Euthyneura</taxon>
        <taxon>Panpulmonata</taxon>
        <taxon>Sacoglossa</taxon>
        <taxon>Placobranchoidea</taxon>
        <taxon>Plakobranchidae</taxon>
        <taxon>Elysia</taxon>
    </lineage>
</organism>
<dbReference type="Gene3D" id="3.20.20.80">
    <property type="entry name" value="Glycosidases"/>
    <property type="match status" value="1"/>
</dbReference>
<dbReference type="Proteomes" id="UP001283361">
    <property type="component" value="Unassembled WGS sequence"/>
</dbReference>
<dbReference type="PANTHER" id="PTHR46145">
    <property type="entry name" value="HEPARANASE"/>
    <property type="match status" value="1"/>
</dbReference>
<reference evidence="3" key="1">
    <citation type="journal article" date="2023" name="G3 (Bethesda)">
        <title>A reference genome for the long-term kleptoplast-retaining sea slug Elysia crispata morphotype clarki.</title>
        <authorList>
            <person name="Eastman K.E."/>
            <person name="Pendleton A.L."/>
            <person name="Shaikh M.A."/>
            <person name="Suttiyut T."/>
            <person name="Ogas R."/>
            <person name="Tomko P."/>
            <person name="Gavelis G."/>
            <person name="Widhalm J.R."/>
            <person name="Wisecaver J.H."/>
        </authorList>
    </citation>
    <scope>NUCLEOTIDE SEQUENCE</scope>
    <source>
        <strain evidence="3">ECLA1</strain>
    </source>
</reference>
<evidence type="ECO:0000313" key="3">
    <source>
        <dbReference type="EMBL" id="KAK3737955.1"/>
    </source>
</evidence>
<dbReference type="SUPFAM" id="SSF51445">
    <property type="entry name" value="(Trans)glycosidases"/>
    <property type="match status" value="1"/>
</dbReference>
<keyword evidence="4" id="KW-1185">Reference proteome</keyword>
<dbReference type="EMBL" id="JAWDGP010006611">
    <property type="protein sequence ID" value="KAK3737955.1"/>
    <property type="molecule type" value="Genomic_DNA"/>
</dbReference>
<evidence type="ECO:0000256" key="1">
    <source>
        <dbReference type="ARBA" id="ARBA00009800"/>
    </source>
</evidence>
<gene>
    <name evidence="3" type="ORF">RRG08_028578</name>
</gene>
<sequence>MLTTRPMTKVSKWLEGPYFFSGQPSRMGKLLKYGVPLGPLALIVAVLVSEAATSAINAPPRWDGFNRNILKFSQNGRPAASSSVTSSDAQVPRFVLVIEVTKALHYTSPRYMSVTISGGQMSRGLEGFDFKLKKLRNLAAALAPSYVRFGGTLADFVVFDPSGEDSSAQDRVGRDTENTENMEDTEPLTEEAFDLEEEFEEKELEEMPRDLFGLDISARRATRVDKKKKHKHFTITGSRWDNITRFCDSVGWDIMWDFNLLHFKRGRWDPQFARKFLKYSTSRGVRIPAFQLGNEPNLYKSKFGVDIDGRQLAQDFWLLKDVISELPQYSASGLYGPDVTNLDQHRSARTYLTQFLKNQGCDAVTEVSLHHYYLKGEVATLKDFVDPRVMEGLRTQLEYAYNISWENCRVHKPVRLTETSTATGGGIDGVTDAFVAGFLWLDKLGLSATFGVTHVFRQTFFASSYALISRDLEPNPDYYLSVMYKRLVEGPVFKVITEGLSPLVRIYAHCVSKRYYQYPDGALVVYYLNMGSEQSRLSASQFQSTDSNSEDQIDLFVFTPGDSQGLLSRKIKLNGKVLEMNGSEVPKMDAQMHSGDVPLNPRSFGFVVIPYADVPLCKYYHRTENL</sequence>
<evidence type="ECO:0000256" key="2">
    <source>
        <dbReference type="SAM" id="MobiDB-lite"/>
    </source>
</evidence>
<dbReference type="GO" id="GO:0031012">
    <property type="term" value="C:extracellular matrix"/>
    <property type="evidence" value="ECO:0007669"/>
    <property type="project" value="TreeGrafter"/>
</dbReference>
<dbReference type="GO" id="GO:0016798">
    <property type="term" value="F:hydrolase activity, acting on glycosyl bonds"/>
    <property type="evidence" value="ECO:0007669"/>
    <property type="project" value="InterPro"/>
</dbReference>
<comment type="similarity">
    <text evidence="1">Belongs to the glycosyl hydrolase 79 family.</text>
</comment>
<dbReference type="InterPro" id="IPR017853">
    <property type="entry name" value="GH"/>
</dbReference>
<dbReference type="GO" id="GO:0016020">
    <property type="term" value="C:membrane"/>
    <property type="evidence" value="ECO:0007669"/>
    <property type="project" value="InterPro"/>
</dbReference>
<proteinExistence type="inferred from homology"/>
<comment type="caution">
    <text evidence="3">The sequence shown here is derived from an EMBL/GenBank/DDBJ whole genome shotgun (WGS) entry which is preliminary data.</text>
</comment>
<dbReference type="GO" id="GO:0005615">
    <property type="term" value="C:extracellular space"/>
    <property type="evidence" value="ECO:0007669"/>
    <property type="project" value="TreeGrafter"/>
</dbReference>
<dbReference type="AlphaFoldDB" id="A0AAE0Y9M2"/>
<feature type="region of interest" description="Disordered" evidence="2">
    <location>
        <begin position="163"/>
        <end position="185"/>
    </location>
</feature>
<accession>A0AAE0Y9M2</accession>
<dbReference type="InterPro" id="IPR005199">
    <property type="entry name" value="Glyco_hydro_79"/>
</dbReference>
<dbReference type="PANTHER" id="PTHR46145:SF4">
    <property type="entry name" value="HEPARANASE"/>
    <property type="match status" value="1"/>
</dbReference>
<dbReference type="Pfam" id="PF03662">
    <property type="entry name" value="Glyco_hydro_79n"/>
    <property type="match status" value="1"/>
</dbReference>
<protein>
    <recommendedName>
        <fullName evidence="5">Heparanase</fullName>
    </recommendedName>
</protein>
<evidence type="ECO:0008006" key="5">
    <source>
        <dbReference type="Google" id="ProtNLM"/>
    </source>
</evidence>